<dbReference type="PANTHER" id="PTHR17630:SF97">
    <property type="entry name" value="ENDO-1,31,4-BETA-D-GLUCANASE-LIKE"/>
    <property type="match status" value="1"/>
</dbReference>
<dbReference type="STRING" id="74649.A0A2P6QY30"/>
<protein>
    <submittedName>
        <fullName evidence="1">Putative alpha/Beta hydrolase</fullName>
    </submittedName>
</protein>
<dbReference type="AlphaFoldDB" id="A0A2P6QY30"/>
<dbReference type="Proteomes" id="UP000238479">
    <property type="component" value="Chromosome 4"/>
</dbReference>
<comment type="caution">
    <text evidence="1">The sequence shown here is derived from an EMBL/GenBank/DDBJ whole genome shotgun (WGS) entry which is preliminary data.</text>
</comment>
<evidence type="ECO:0000313" key="1">
    <source>
        <dbReference type="EMBL" id="PRQ39102.1"/>
    </source>
</evidence>
<sequence>MLICLAGYDAPNLRKLADKVAAAGFFVVVPDFFYGDLYVPTANGSSNSLPTWLKGHRPFQILTRTLMLGCLKLMFVDLERQTPRLVSCTT</sequence>
<dbReference type="Gramene" id="PRQ39102">
    <property type="protein sequence ID" value="PRQ39102"/>
    <property type="gene ID" value="RchiOBHm_Chr4g0421371"/>
</dbReference>
<reference evidence="1 2" key="1">
    <citation type="journal article" date="2018" name="Nat. Genet.">
        <title>The Rosa genome provides new insights in the design of modern roses.</title>
        <authorList>
            <person name="Bendahmane M."/>
        </authorList>
    </citation>
    <scope>NUCLEOTIDE SEQUENCE [LARGE SCALE GENOMIC DNA]</scope>
    <source>
        <strain evidence="2">cv. Old Blush</strain>
    </source>
</reference>
<dbReference type="EMBL" id="PDCK01000042">
    <property type="protein sequence ID" value="PRQ39102.1"/>
    <property type="molecule type" value="Genomic_DNA"/>
</dbReference>
<keyword evidence="2" id="KW-1185">Reference proteome</keyword>
<name>A0A2P6QY30_ROSCH</name>
<accession>A0A2P6QY30</accession>
<proteinExistence type="predicted"/>
<keyword evidence="1" id="KW-0378">Hydrolase</keyword>
<evidence type="ECO:0000313" key="2">
    <source>
        <dbReference type="Proteomes" id="UP000238479"/>
    </source>
</evidence>
<organism evidence="1 2">
    <name type="scientific">Rosa chinensis</name>
    <name type="common">China rose</name>
    <dbReference type="NCBI Taxonomy" id="74649"/>
    <lineage>
        <taxon>Eukaryota</taxon>
        <taxon>Viridiplantae</taxon>
        <taxon>Streptophyta</taxon>
        <taxon>Embryophyta</taxon>
        <taxon>Tracheophyta</taxon>
        <taxon>Spermatophyta</taxon>
        <taxon>Magnoliopsida</taxon>
        <taxon>eudicotyledons</taxon>
        <taxon>Gunneridae</taxon>
        <taxon>Pentapetalae</taxon>
        <taxon>rosids</taxon>
        <taxon>fabids</taxon>
        <taxon>Rosales</taxon>
        <taxon>Rosaceae</taxon>
        <taxon>Rosoideae</taxon>
        <taxon>Rosoideae incertae sedis</taxon>
        <taxon>Rosa</taxon>
    </lineage>
</organism>
<gene>
    <name evidence="1" type="ORF">RchiOBHm_Chr4g0421371</name>
</gene>
<dbReference type="PANTHER" id="PTHR17630">
    <property type="entry name" value="DIENELACTONE HYDROLASE"/>
    <property type="match status" value="1"/>
</dbReference>
<dbReference type="GO" id="GO:0016787">
    <property type="term" value="F:hydrolase activity"/>
    <property type="evidence" value="ECO:0007669"/>
    <property type="project" value="UniProtKB-KW"/>
</dbReference>